<feature type="compositionally biased region" description="Polar residues" evidence="1">
    <location>
        <begin position="40"/>
        <end position="56"/>
    </location>
</feature>
<sequence length="377" mass="38998">MIANTANPAAPNEDGSIGVTAAGAGKRDLRPWKREVSALPGSTSLTSSEQTPTDTSVGPLVTPIYDTYDWDGNENWEDDQQAVLSLLAADITDPLLTWYGATASSAIPSITAHPFPCYHADPSNNGVGVCSCTGVSETFAVMLSTGSNTGTAYQPCDYTEIPSITPAPTPAANKAKYQYTETDFDYNVIACASSTVGYAGGIPYTACVGCSNTILAAPTPVAPASDKSPPSSTKLAPKPTTSSSNTSPLLSSALNTTVQVDLNKVLVGDVSQYSLNTTLIKGMTILCGPAFADGTVCDRNFTTIPGIDYFDGDGLGTGGLTFTIQNSNYTSDNQAAAMIALVANGLQNSATGANCHLHTYSQGCHLGDSHDDPDDVC</sequence>
<keyword evidence="3" id="KW-1185">Reference proteome</keyword>
<organism evidence="2 3">
    <name type="scientific">Alectoria fallacina</name>
    <dbReference type="NCBI Taxonomy" id="1903189"/>
    <lineage>
        <taxon>Eukaryota</taxon>
        <taxon>Fungi</taxon>
        <taxon>Dikarya</taxon>
        <taxon>Ascomycota</taxon>
        <taxon>Pezizomycotina</taxon>
        <taxon>Lecanoromycetes</taxon>
        <taxon>OSLEUM clade</taxon>
        <taxon>Lecanoromycetidae</taxon>
        <taxon>Lecanorales</taxon>
        <taxon>Lecanorineae</taxon>
        <taxon>Parmeliaceae</taxon>
        <taxon>Alectoria</taxon>
    </lineage>
</organism>
<name>A0A8H3IJ55_9LECA</name>
<evidence type="ECO:0000256" key="1">
    <source>
        <dbReference type="SAM" id="MobiDB-lite"/>
    </source>
</evidence>
<feature type="region of interest" description="Disordered" evidence="1">
    <location>
        <begin position="221"/>
        <end position="248"/>
    </location>
</feature>
<evidence type="ECO:0000313" key="2">
    <source>
        <dbReference type="EMBL" id="CAF9929932.1"/>
    </source>
</evidence>
<feature type="compositionally biased region" description="Basic and acidic residues" evidence="1">
    <location>
        <begin position="25"/>
        <end position="36"/>
    </location>
</feature>
<protein>
    <submittedName>
        <fullName evidence="2">Uncharacterized protein</fullName>
    </submittedName>
</protein>
<proteinExistence type="predicted"/>
<reference evidence="2" key="1">
    <citation type="submission" date="2021-03" db="EMBL/GenBank/DDBJ databases">
        <authorList>
            <person name="Tagirdzhanova G."/>
        </authorList>
    </citation>
    <scope>NUCLEOTIDE SEQUENCE</scope>
</reference>
<feature type="region of interest" description="Disordered" evidence="1">
    <location>
        <begin position="1"/>
        <end position="59"/>
    </location>
</feature>
<dbReference type="EMBL" id="CAJPDR010000275">
    <property type="protein sequence ID" value="CAF9929932.1"/>
    <property type="molecule type" value="Genomic_DNA"/>
</dbReference>
<dbReference type="AlphaFoldDB" id="A0A8H3IJ55"/>
<evidence type="ECO:0000313" key="3">
    <source>
        <dbReference type="Proteomes" id="UP000664203"/>
    </source>
</evidence>
<gene>
    <name evidence="2" type="ORF">ALECFALPRED_004483</name>
</gene>
<feature type="compositionally biased region" description="Low complexity" evidence="1">
    <location>
        <begin position="239"/>
        <end position="248"/>
    </location>
</feature>
<dbReference type="Proteomes" id="UP000664203">
    <property type="component" value="Unassembled WGS sequence"/>
</dbReference>
<comment type="caution">
    <text evidence="2">The sequence shown here is derived from an EMBL/GenBank/DDBJ whole genome shotgun (WGS) entry which is preliminary data.</text>
</comment>
<accession>A0A8H3IJ55</accession>